<keyword evidence="6" id="KW-0411">Iron-sulfur</keyword>
<dbReference type="SUPFAM" id="SSF102114">
    <property type="entry name" value="Radical SAM enzymes"/>
    <property type="match status" value="1"/>
</dbReference>
<dbReference type="InterPro" id="IPR058240">
    <property type="entry name" value="rSAM_sf"/>
</dbReference>
<dbReference type="InterPro" id="IPR007197">
    <property type="entry name" value="rSAM"/>
</dbReference>
<dbReference type="Gene3D" id="3.20.20.70">
    <property type="entry name" value="Aldolase class I"/>
    <property type="match status" value="1"/>
</dbReference>
<dbReference type="PANTHER" id="PTHR30352">
    <property type="entry name" value="PYRUVATE FORMATE-LYASE-ACTIVATING ENZYME"/>
    <property type="match status" value="1"/>
</dbReference>
<protein>
    <submittedName>
        <fullName evidence="8">4Fe-4S cluster-binding domain-containing protein</fullName>
    </submittedName>
</protein>
<evidence type="ECO:0000256" key="5">
    <source>
        <dbReference type="ARBA" id="ARBA00023004"/>
    </source>
</evidence>
<keyword evidence="2" id="KW-0004">4Fe-4S</keyword>
<keyword evidence="5" id="KW-0408">Iron</keyword>
<sequence>MSSELRVGRIFHGTTAEGPGKRTAVWVQGCTIRCPGCINPELFDARGGSLVSVRDLLAEALAEEVEGFTFLGGEPFEQADALGELAELARAEGLGVIAFTGHRHEELLARPEAQRLLANADLLVDGEYQAAHPETQRSLVGSANQRFLHFTPRYEGVLPAPQRNRVELRIGADGSVEMAGFLTSEGLGEWADALGARRRPRRAGNSTQGKQGEA</sequence>
<gene>
    <name evidence="8" type="ORF">DWB68_08410</name>
</gene>
<dbReference type="CDD" id="cd01335">
    <property type="entry name" value="Radical_SAM"/>
    <property type="match status" value="1"/>
</dbReference>
<dbReference type="EMBL" id="QQXK01000014">
    <property type="protein sequence ID" value="RII42240.1"/>
    <property type="molecule type" value="Genomic_DNA"/>
</dbReference>
<evidence type="ECO:0000313" key="9">
    <source>
        <dbReference type="Proteomes" id="UP000265419"/>
    </source>
</evidence>
<dbReference type="GO" id="GO:0004748">
    <property type="term" value="F:ribonucleoside-diphosphate reductase activity, thioredoxin disulfide as acceptor"/>
    <property type="evidence" value="ECO:0007669"/>
    <property type="project" value="TreeGrafter"/>
</dbReference>
<accession>A0A399JAZ7</accession>
<comment type="caution">
    <text evidence="8">The sequence shown here is derived from an EMBL/GenBank/DDBJ whole genome shotgun (WGS) entry which is preliminary data.</text>
</comment>
<proteinExistence type="predicted"/>
<evidence type="ECO:0000256" key="6">
    <source>
        <dbReference type="ARBA" id="ARBA00023014"/>
    </source>
</evidence>
<dbReference type="PANTHER" id="PTHR30352:SF2">
    <property type="entry name" value="ANAEROBIC RIBONUCLEOSIDE-TRIPHOSPHATE REDUCTASE-ACTIVATING PROTEIN"/>
    <property type="match status" value="1"/>
</dbReference>
<keyword evidence="3" id="KW-0949">S-adenosyl-L-methionine</keyword>
<dbReference type="SFLD" id="SFLDG01066">
    <property type="entry name" value="organic_radical-activating_enz"/>
    <property type="match status" value="1"/>
</dbReference>
<dbReference type="InterPro" id="IPR034457">
    <property type="entry name" value="Organic_radical-activating"/>
</dbReference>
<dbReference type="AlphaFoldDB" id="A0A399JAZ7"/>
<name>A0A399JAZ7_9MICC</name>
<dbReference type="GO" id="GO:0046872">
    <property type="term" value="F:metal ion binding"/>
    <property type="evidence" value="ECO:0007669"/>
    <property type="project" value="UniProtKB-KW"/>
</dbReference>
<evidence type="ECO:0000313" key="8">
    <source>
        <dbReference type="EMBL" id="RII42240.1"/>
    </source>
</evidence>
<dbReference type="GO" id="GO:0043365">
    <property type="term" value="F:[formate-C-acetyltransferase]-activating enzyme activity"/>
    <property type="evidence" value="ECO:0007669"/>
    <property type="project" value="InterPro"/>
</dbReference>
<dbReference type="GO" id="GO:0051539">
    <property type="term" value="F:4 iron, 4 sulfur cluster binding"/>
    <property type="evidence" value="ECO:0007669"/>
    <property type="project" value="UniProtKB-KW"/>
</dbReference>
<dbReference type="SFLD" id="SFLDS00029">
    <property type="entry name" value="Radical_SAM"/>
    <property type="match status" value="1"/>
</dbReference>
<dbReference type="SFLD" id="SFLDG01063">
    <property type="entry name" value="activating_enzymes__group_1"/>
    <property type="match status" value="1"/>
</dbReference>
<dbReference type="Proteomes" id="UP000265419">
    <property type="component" value="Unassembled WGS sequence"/>
</dbReference>
<comment type="cofactor">
    <cofactor evidence="1">
        <name>[4Fe-4S] cluster</name>
        <dbReference type="ChEBI" id="CHEBI:49883"/>
    </cofactor>
</comment>
<dbReference type="InterPro" id="IPR013785">
    <property type="entry name" value="Aldolase_TIM"/>
</dbReference>
<evidence type="ECO:0000256" key="1">
    <source>
        <dbReference type="ARBA" id="ARBA00001966"/>
    </source>
</evidence>
<evidence type="ECO:0000256" key="3">
    <source>
        <dbReference type="ARBA" id="ARBA00022691"/>
    </source>
</evidence>
<evidence type="ECO:0000256" key="7">
    <source>
        <dbReference type="SAM" id="MobiDB-lite"/>
    </source>
</evidence>
<keyword evidence="4" id="KW-0479">Metal-binding</keyword>
<dbReference type="InterPro" id="IPR012837">
    <property type="entry name" value="NrdG"/>
</dbReference>
<organism evidence="8 9">
    <name type="scientific">Galactobacter valiniphilus</name>
    <dbReference type="NCBI Taxonomy" id="2676122"/>
    <lineage>
        <taxon>Bacteria</taxon>
        <taxon>Bacillati</taxon>
        <taxon>Actinomycetota</taxon>
        <taxon>Actinomycetes</taxon>
        <taxon>Micrococcales</taxon>
        <taxon>Micrococcaceae</taxon>
        <taxon>Galactobacter</taxon>
    </lineage>
</organism>
<keyword evidence="9" id="KW-1185">Reference proteome</keyword>
<reference evidence="8 9" key="1">
    <citation type="submission" date="2018-07" db="EMBL/GenBank/DDBJ databases">
        <title>Arthrobacter sp. nov., isolated from raw cow's milk with high bacterial count.</title>
        <authorList>
            <person name="Hahne J."/>
            <person name="Isele D."/>
            <person name="Lipski A."/>
        </authorList>
    </citation>
    <scope>NUCLEOTIDE SEQUENCE [LARGE SCALE GENOMIC DNA]</scope>
    <source>
        <strain evidence="8 9">JZ R-35</strain>
    </source>
</reference>
<evidence type="ECO:0000256" key="4">
    <source>
        <dbReference type="ARBA" id="ARBA00022723"/>
    </source>
</evidence>
<evidence type="ECO:0000256" key="2">
    <source>
        <dbReference type="ARBA" id="ARBA00022485"/>
    </source>
</evidence>
<feature type="region of interest" description="Disordered" evidence="7">
    <location>
        <begin position="194"/>
        <end position="214"/>
    </location>
</feature>
<feature type="compositionally biased region" description="Polar residues" evidence="7">
    <location>
        <begin position="204"/>
        <end position="214"/>
    </location>
</feature>
<dbReference type="Pfam" id="PF13353">
    <property type="entry name" value="Fer4_12"/>
    <property type="match status" value="1"/>
</dbReference>
<dbReference type="RefSeq" id="WP_119424691.1">
    <property type="nucleotide sequence ID" value="NZ_QQXK01000014.1"/>
</dbReference>
<dbReference type="SFLD" id="SFLDF00299">
    <property type="entry name" value="anaerobic_ribonucleoside-triph"/>
    <property type="match status" value="1"/>
</dbReference>